<accession>Q9W595</accession>
<protein>
    <submittedName>
        <fullName evidence="1">GH26828p</fullName>
    </submittedName>
</protein>
<evidence type="ECO:0000313" key="1">
    <source>
        <dbReference type="EMBL" id="AAL48468.1"/>
    </source>
</evidence>
<sequence length="59" mass="6811">MRSELTLGIGDWELEWRVDAVRKRRVITPLPEDQGSRKVVKVLDEDDDEDGRVNADVTM</sequence>
<reference evidence="1" key="1">
    <citation type="submission" date="2001-12" db="EMBL/GenBank/DDBJ databases">
        <authorList>
            <person name="Stapleton M."/>
            <person name="Brokstein P."/>
            <person name="Hong L."/>
            <person name="Agbayani A."/>
            <person name="Carlson J."/>
            <person name="Champe M."/>
            <person name="Chavez C."/>
            <person name="Dorsett V."/>
            <person name="Dresnek D."/>
            <person name="Farfan D."/>
            <person name="Frise E."/>
            <person name="George R."/>
            <person name="Gonzalez M."/>
            <person name="Guarin H."/>
            <person name="Kronmiller B."/>
            <person name="Li P."/>
            <person name="Liao G."/>
            <person name="Miranda A."/>
            <person name="Mungall C.J."/>
            <person name="Nunoo J."/>
            <person name="Pacleb J."/>
            <person name="Paragas V."/>
            <person name="Park S."/>
            <person name="Patel S."/>
            <person name="Phouanenavong S."/>
            <person name="Wan K."/>
            <person name="Yu C."/>
            <person name="Lewis S.E."/>
            <person name="Rubin G.M."/>
            <person name="Celniker S."/>
        </authorList>
    </citation>
    <scope>NUCLEOTIDE SEQUENCE</scope>
    <source>
        <strain evidence="1">Berkeley</strain>
    </source>
</reference>
<name>Q9W595_DROME</name>
<dbReference type="AlphaFoldDB" id="Q9W595"/>
<dbReference type="EMBL" id="AY070846">
    <property type="protein sequence ID" value="AAL48468.1"/>
    <property type="molecule type" value="mRNA"/>
</dbReference>
<proteinExistence type="evidence at transcript level"/>
<organism evidence="1">
    <name type="scientific">Drosophila melanogaster</name>
    <name type="common">Fruit fly</name>
    <dbReference type="NCBI Taxonomy" id="7227"/>
    <lineage>
        <taxon>Eukaryota</taxon>
        <taxon>Metazoa</taxon>
        <taxon>Ecdysozoa</taxon>
        <taxon>Arthropoda</taxon>
        <taxon>Hexapoda</taxon>
        <taxon>Insecta</taxon>
        <taxon>Pterygota</taxon>
        <taxon>Neoptera</taxon>
        <taxon>Endopterygota</taxon>
        <taxon>Diptera</taxon>
        <taxon>Brachycera</taxon>
        <taxon>Muscomorpha</taxon>
        <taxon>Ephydroidea</taxon>
        <taxon>Drosophilidae</taxon>
        <taxon>Drosophila</taxon>
        <taxon>Sophophora</taxon>
    </lineage>
</organism>